<dbReference type="PANTHER" id="PTHR46386:SF1">
    <property type="entry name" value="NUCLEAR BODY PROTEIN SP140-LIKE PROTEIN"/>
    <property type="match status" value="1"/>
</dbReference>
<dbReference type="GO" id="GO:0003677">
    <property type="term" value="F:DNA binding"/>
    <property type="evidence" value="ECO:0007669"/>
    <property type="project" value="InterPro"/>
</dbReference>
<feature type="domain" description="SAND" evidence="3">
    <location>
        <begin position="191"/>
        <end position="261"/>
    </location>
</feature>
<evidence type="ECO:0000259" key="4">
    <source>
        <dbReference type="PROSITE" id="PS51414"/>
    </source>
</evidence>
<dbReference type="GO" id="GO:0006959">
    <property type="term" value="P:humoral immune response"/>
    <property type="evidence" value="ECO:0007669"/>
    <property type="project" value="InterPro"/>
</dbReference>
<dbReference type="PRINTS" id="PR01711">
    <property type="entry name" value="AIREGULATOR"/>
</dbReference>
<evidence type="ECO:0000256" key="1">
    <source>
        <dbReference type="ARBA" id="ARBA00022553"/>
    </source>
</evidence>
<feature type="domain" description="HSR" evidence="4">
    <location>
        <begin position="1"/>
        <end position="109"/>
    </location>
</feature>
<dbReference type="PROSITE" id="PS50864">
    <property type="entry name" value="SAND"/>
    <property type="match status" value="1"/>
</dbReference>
<dbReference type="GO" id="GO:0005737">
    <property type="term" value="C:cytoplasm"/>
    <property type="evidence" value="ECO:0007669"/>
    <property type="project" value="InterPro"/>
</dbReference>
<dbReference type="InterPro" id="IPR004865">
    <property type="entry name" value="HSR_dom"/>
</dbReference>
<dbReference type="InterPro" id="IPR000770">
    <property type="entry name" value="SAND_dom"/>
</dbReference>
<feature type="region of interest" description="Disordered" evidence="2">
    <location>
        <begin position="120"/>
        <end position="175"/>
    </location>
</feature>
<dbReference type="PANTHER" id="PTHR46386">
    <property type="entry name" value="NUCLEAR BODY PROTEIN SP140"/>
    <property type="match status" value="1"/>
</dbReference>
<keyword evidence="6" id="KW-1185">Reference proteome</keyword>
<organism evidence="5 6">
    <name type="scientific">Anguilla anguilla</name>
    <name type="common">European freshwater eel</name>
    <name type="synonym">Muraena anguilla</name>
    <dbReference type="NCBI Taxonomy" id="7936"/>
    <lineage>
        <taxon>Eukaryota</taxon>
        <taxon>Metazoa</taxon>
        <taxon>Chordata</taxon>
        <taxon>Craniata</taxon>
        <taxon>Vertebrata</taxon>
        <taxon>Euteleostomi</taxon>
        <taxon>Actinopterygii</taxon>
        <taxon>Neopterygii</taxon>
        <taxon>Teleostei</taxon>
        <taxon>Anguilliformes</taxon>
        <taxon>Anguillidae</taxon>
        <taxon>Anguilla</taxon>
    </lineage>
</organism>
<dbReference type="GO" id="GO:0000981">
    <property type="term" value="F:DNA-binding transcription factor activity, RNA polymerase II-specific"/>
    <property type="evidence" value="ECO:0007669"/>
    <property type="project" value="TreeGrafter"/>
</dbReference>
<sequence length="261" mass="30928">MDPLDFLTQEELLRFFHCKKTEMSCIEQPHTFLNQLRDHNLVPEDLYKKVMRTRSKLQREKSFYRVLDWLETERPHFIKLFWNCVFKDHILLLYPVIRQLKSNLLDGSFRFAEDLPEKEATSEECREEEKKKTEVKKSEEKRGKKRSESTEEEEEEEEEAGPSTQSTPSKRKKLQKLSYSSPISKGVKEDIWTWPLYKKVLPVTCGNKEGSLYRDKLAKGEKCILAEGRWFTPSAFEEFGGKKSSKNWKMSIRCQDTPCRN</sequence>
<proteinExistence type="predicted"/>
<keyword evidence="1" id="KW-0597">Phosphoprotein</keyword>
<gene>
    <name evidence="5" type="ORF">ANANG_G00291940</name>
</gene>
<name>A0A9D3RLX0_ANGAN</name>
<dbReference type="InterPro" id="IPR008087">
    <property type="entry name" value="AIRE"/>
</dbReference>
<feature type="compositionally biased region" description="Basic and acidic residues" evidence="2">
    <location>
        <begin position="120"/>
        <end position="149"/>
    </location>
</feature>
<dbReference type="InterPro" id="IPR010919">
    <property type="entry name" value="SAND-like_dom_sf"/>
</dbReference>
<dbReference type="GO" id="GO:0005634">
    <property type="term" value="C:nucleus"/>
    <property type="evidence" value="ECO:0007669"/>
    <property type="project" value="InterPro"/>
</dbReference>
<dbReference type="InterPro" id="IPR043563">
    <property type="entry name" value="Sp110/Sp140/Sp140L-like"/>
</dbReference>
<dbReference type="GO" id="GO:0045182">
    <property type="term" value="F:translation regulator activity"/>
    <property type="evidence" value="ECO:0007669"/>
    <property type="project" value="InterPro"/>
</dbReference>
<dbReference type="EMBL" id="JAFIRN010000017">
    <property type="protein sequence ID" value="KAG5832512.1"/>
    <property type="molecule type" value="Genomic_DNA"/>
</dbReference>
<dbReference type="Pfam" id="PF01342">
    <property type="entry name" value="SAND"/>
    <property type="match status" value="1"/>
</dbReference>
<protein>
    <submittedName>
        <fullName evidence="5">Uncharacterized protein</fullName>
    </submittedName>
</protein>
<dbReference type="PROSITE" id="PS51414">
    <property type="entry name" value="HSR"/>
    <property type="match status" value="1"/>
</dbReference>
<evidence type="ECO:0000313" key="6">
    <source>
        <dbReference type="Proteomes" id="UP001044222"/>
    </source>
</evidence>
<accession>A0A9D3RLX0</accession>
<feature type="compositionally biased region" description="Acidic residues" evidence="2">
    <location>
        <begin position="150"/>
        <end position="160"/>
    </location>
</feature>
<evidence type="ECO:0000256" key="2">
    <source>
        <dbReference type="SAM" id="MobiDB-lite"/>
    </source>
</evidence>
<evidence type="ECO:0000313" key="5">
    <source>
        <dbReference type="EMBL" id="KAG5832512.1"/>
    </source>
</evidence>
<dbReference type="Proteomes" id="UP001044222">
    <property type="component" value="Chromosome 17"/>
</dbReference>
<dbReference type="SMART" id="SM00258">
    <property type="entry name" value="SAND"/>
    <property type="match status" value="1"/>
</dbReference>
<evidence type="ECO:0000259" key="3">
    <source>
        <dbReference type="PROSITE" id="PS50864"/>
    </source>
</evidence>
<reference evidence="5" key="1">
    <citation type="submission" date="2021-01" db="EMBL/GenBank/DDBJ databases">
        <title>A chromosome-scale assembly of European eel, Anguilla anguilla.</title>
        <authorList>
            <person name="Henkel C."/>
            <person name="Jong-Raadsen S.A."/>
            <person name="Dufour S."/>
            <person name="Weltzien F.-A."/>
            <person name="Palstra A.P."/>
            <person name="Pelster B."/>
            <person name="Spaink H.P."/>
            <person name="Van Den Thillart G.E."/>
            <person name="Jansen H."/>
            <person name="Zahm M."/>
            <person name="Klopp C."/>
            <person name="Cedric C."/>
            <person name="Louis A."/>
            <person name="Berthelot C."/>
            <person name="Parey E."/>
            <person name="Roest Crollius H."/>
            <person name="Montfort J."/>
            <person name="Robinson-Rechavi M."/>
            <person name="Bucao C."/>
            <person name="Bouchez O."/>
            <person name="Gislard M."/>
            <person name="Lluch J."/>
            <person name="Milhes M."/>
            <person name="Lampietro C."/>
            <person name="Lopez Roques C."/>
            <person name="Donnadieu C."/>
            <person name="Braasch I."/>
            <person name="Desvignes T."/>
            <person name="Postlethwait J."/>
            <person name="Bobe J."/>
            <person name="Guiguen Y."/>
            <person name="Dirks R."/>
        </authorList>
    </citation>
    <scope>NUCLEOTIDE SEQUENCE</scope>
    <source>
        <strain evidence="5">Tag_6206</strain>
        <tissue evidence="5">Liver</tissue>
    </source>
</reference>
<dbReference type="AlphaFoldDB" id="A0A9D3RLX0"/>
<dbReference type="Pfam" id="PF03172">
    <property type="entry name" value="HSR"/>
    <property type="match status" value="1"/>
</dbReference>
<dbReference type="SUPFAM" id="SSF63763">
    <property type="entry name" value="SAND domain-like"/>
    <property type="match status" value="1"/>
</dbReference>
<dbReference type="Gene3D" id="3.10.390.10">
    <property type="entry name" value="SAND domain-like"/>
    <property type="match status" value="1"/>
</dbReference>
<comment type="caution">
    <text evidence="5">The sequence shown here is derived from an EMBL/GenBank/DDBJ whole genome shotgun (WGS) entry which is preliminary data.</text>
</comment>